<accession>A0ABQ2YX27</accession>
<evidence type="ECO:0000313" key="2">
    <source>
        <dbReference type="Proteomes" id="UP000653056"/>
    </source>
</evidence>
<organism evidence="1 2">
    <name type="scientific">Litchfieldella qijiaojingensis</name>
    <dbReference type="NCBI Taxonomy" id="980347"/>
    <lineage>
        <taxon>Bacteria</taxon>
        <taxon>Pseudomonadati</taxon>
        <taxon>Pseudomonadota</taxon>
        <taxon>Gammaproteobacteria</taxon>
        <taxon>Oceanospirillales</taxon>
        <taxon>Halomonadaceae</taxon>
        <taxon>Litchfieldella</taxon>
    </lineage>
</organism>
<proteinExistence type="predicted"/>
<keyword evidence="2" id="KW-1185">Reference proteome</keyword>
<evidence type="ECO:0000313" key="1">
    <source>
        <dbReference type="EMBL" id="GGX96672.1"/>
    </source>
</evidence>
<sequence length="122" mass="13648">MLDVAELIRRRNHVLGGIDQLSTEDALAVMTAAMCELTERGLKADKKASSSVALALESDPRSKIERDPEIRDFIHSLKGRRSIEQIAEACHGRFGDRAPGRSSIQRYLKRLKYRQGTGEARV</sequence>
<dbReference type="Proteomes" id="UP000653056">
    <property type="component" value="Unassembled WGS sequence"/>
</dbReference>
<gene>
    <name evidence="1" type="ORF">GCM10007160_25370</name>
</gene>
<reference evidence="2" key="1">
    <citation type="journal article" date="2019" name="Int. J. Syst. Evol. Microbiol.">
        <title>The Global Catalogue of Microorganisms (GCM) 10K type strain sequencing project: providing services to taxonomists for standard genome sequencing and annotation.</title>
        <authorList>
            <consortium name="The Broad Institute Genomics Platform"/>
            <consortium name="The Broad Institute Genome Sequencing Center for Infectious Disease"/>
            <person name="Wu L."/>
            <person name="Ma J."/>
        </authorList>
    </citation>
    <scope>NUCLEOTIDE SEQUENCE [LARGE SCALE GENOMIC DNA]</scope>
    <source>
        <strain evidence="2">KCTC 22228</strain>
    </source>
</reference>
<name>A0ABQ2YX27_9GAMM</name>
<dbReference type="RefSeq" id="WP_189469752.1">
    <property type="nucleotide sequence ID" value="NZ_BMXS01000012.1"/>
</dbReference>
<protein>
    <submittedName>
        <fullName evidence="1">Uncharacterized protein</fullName>
    </submittedName>
</protein>
<dbReference type="EMBL" id="BMXS01000012">
    <property type="protein sequence ID" value="GGX96672.1"/>
    <property type="molecule type" value="Genomic_DNA"/>
</dbReference>
<comment type="caution">
    <text evidence="1">The sequence shown here is derived from an EMBL/GenBank/DDBJ whole genome shotgun (WGS) entry which is preliminary data.</text>
</comment>